<dbReference type="GO" id="GO:0016705">
    <property type="term" value="F:oxidoreductase activity, acting on paired donors, with incorporation or reduction of molecular oxygen"/>
    <property type="evidence" value="ECO:0007669"/>
    <property type="project" value="InterPro"/>
</dbReference>
<dbReference type="PANTHER" id="PTHR46696:SF1">
    <property type="entry name" value="CYTOCHROME P450 YJIB-RELATED"/>
    <property type="match status" value="1"/>
</dbReference>
<evidence type="ECO:0000256" key="2">
    <source>
        <dbReference type="ARBA" id="ARBA00010617"/>
    </source>
</evidence>
<dbReference type="PRINTS" id="PR00385">
    <property type="entry name" value="P450"/>
</dbReference>
<dbReference type="InterPro" id="IPR002397">
    <property type="entry name" value="Cyt_P450_B"/>
</dbReference>
<dbReference type="PRINTS" id="PR00359">
    <property type="entry name" value="BP450"/>
</dbReference>
<dbReference type="Proteomes" id="UP000442695">
    <property type="component" value="Unassembled WGS sequence"/>
</dbReference>
<dbReference type="Pfam" id="PF00067">
    <property type="entry name" value="p450"/>
    <property type="match status" value="1"/>
</dbReference>
<comment type="similarity">
    <text evidence="2 3">Belongs to the cytochrome P450 family.</text>
</comment>
<evidence type="ECO:0000256" key="1">
    <source>
        <dbReference type="ARBA" id="ARBA00001971"/>
    </source>
</evidence>
<evidence type="ECO:0000256" key="3">
    <source>
        <dbReference type="RuleBase" id="RU000461"/>
    </source>
</evidence>
<name>A0A7V8J1B5_PSEPU</name>
<dbReference type="RefSeq" id="WP_010952970.1">
    <property type="nucleotide sequence ID" value="NZ_CABEEI010000004.1"/>
</dbReference>
<keyword evidence="3" id="KW-0408">Iron</keyword>
<protein>
    <submittedName>
        <fullName evidence="4">Cytochrome P450</fullName>
    </submittedName>
</protein>
<comment type="cofactor">
    <cofactor evidence="1">
        <name>heme</name>
        <dbReference type="ChEBI" id="CHEBI:30413"/>
    </cofactor>
</comment>
<keyword evidence="3" id="KW-0349">Heme</keyword>
<accession>A0A7V8J1B5</accession>
<proteinExistence type="inferred from homology"/>
<keyword evidence="3" id="KW-0479">Metal-binding</keyword>
<dbReference type="GO" id="GO:0020037">
    <property type="term" value="F:heme binding"/>
    <property type="evidence" value="ECO:0007669"/>
    <property type="project" value="InterPro"/>
</dbReference>
<dbReference type="PANTHER" id="PTHR46696">
    <property type="entry name" value="P450, PUTATIVE (EUROFUNG)-RELATED"/>
    <property type="match status" value="1"/>
</dbReference>
<dbReference type="GO" id="GO:0005506">
    <property type="term" value="F:iron ion binding"/>
    <property type="evidence" value="ECO:0007669"/>
    <property type="project" value="InterPro"/>
</dbReference>
<dbReference type="GO" id="GO:0004497">
    <property type="term" value="F:monooxygenase activity"/>
    <property type="evidence" value="ECO:0007669"/>
    <property type="project" value="UniProtKB-KW"/>
</dbReference>
<keyword evidence="3" id="KW-0503">Monooxygenase</keyword>
<evidence type="ECO:0000313" key="4">
    <source>
        <dbReference type="EMBL" id="KAF0251192.1"/>
    </source>
</evidence>
<dbReference type="EMBL" id="WOWR01000067">
    <property type="protein sequence ID" value="KAF0251192.1"/>
    <property type="molecule type" value="Genomic_DNA"/>
</dbReference>
<dbReference type="SUPFAM" id="SSF48264">
    <property type="entry name" value="Cytochrome P450"/>
    <property type="match status" value="1"/>
</dbReference>
<dbReference type="InterPro" id="IPR017972">
    <property type="entry name" value="Cyt_P450_CS"/>
</dbReference>
<dbReference type="CDD" id="cd11037">
    <property type="entry name" value="CYP199A2-like"/>
    <property type="match status" value="1"/>
</dbReference>
<reference evidence="4 5" key="1">
    <citation type="submission" date="2019-12" db="EMBL/GenBank/DDBJ databases">
        <authorList>
            <person name="Woiski C."/>
        </authorList>
    </citation>
    <scope>NUCLEOTIDE SEQUENCE [LARGE SCALE GENOMIC DNA]</scope>
    <source>
        <strain evidence="4 5">BOE100</strain>
    </source>
</reference>
<organism evidence="4 5">
    <name type="scientific">Pseudomonas putida</name>
    <name type="common">Arthrobacter siderocapsulatus</name>
    <dbReference type="NCBI Taxonomy" id="303"/>
    <lineage>
        <taxon>Bacteria</taxon>
        <taxon>Pseudomonadati</taxon>
        <taxon>Pseudomonadota</taxon>
        <taxon>Gammaproteobacteria</taxon>
        <taxon>Pseudomonadales</taxon>
        <taxon>Pseudomonadaceae</taxon>
        <taxon>Pseudomonas</taxon>
    </lineage>
</organism>
<keyword evidence="3" id="KW-0560">Oxidoreductase</keyword>
<dbReference type="Gene3D" id="1.10.630.10">
    <property type="entry name" value="Cytochrome P450"/>
    <property type="match status" value="1"/>
</dbReference>
<dbReference type="PROSITE" id="PS00086">
    <property type="entry name" value="CYTOCHROME_P450"/>
    <property type="match status" value="1"/>
</dbReference>
<sequence>MSETIRVNASSADPFCDEAIAAGPQYLIDLCATAPLVWLEKYQAYCTGRHDLTQKVLKDWKTFTSTVKAFGPREHIPNILVAEDPPDHAAHRDPVMKLFTPVALSKYQDYFDKCAEILVDDLVRREYVDGFSDVAASYVLKVFPDVLGLKTVERRRLLDFGDLAFNSTMPVNDLYKECKARSGDVLEWFNQQCKREAITTDGIAAEIYALGDNGEVSADTAYLLVRGVFTGGFDTTVLSIASGLKAFADNPDQWQKVRAEPELIRSAFEEVIRLDPPSRFLGRGVTTDTELAGIQLKAGDRIACFLGAAGRDPMKWDRHDQFDITRKGVMGHTSFGFGLHSCLGQAVARMEFKAIMLALAKRVECIELVGQPVRNINNQASGWKSLPLRLVG</sequence>
<dbReference type="InterPro" id="IPR036396">
    <property type="entry name" value="Cyt_P450_sf"/>
</dbReference>
<gene>
    <name evidence="4" type="ORF">GN299_30080</name>
</gene>
<dbReference type="AlphaFoldDB" id="A0A7V8J1B5"/>
<evidence type="ECO:0000313" key="5">
    <source>
        <dbReference type="Proteomes" id="UP000442695"/>
    </source>
</evidence>
<dbReference type="InterPro" id="IPR001128">
    <property type="entry name" value="Cyt_P450"/>
</dbReference>
<comment type="caution">
    <text evidence="4">The sequence shown here is derived from an EMBL/GenBank/DDBJ whole genome shotgun (WGS) entry which is preliminary data.</text>
</comment>